<dbReference type="InterPro" id="IPR029058">
    <property type="entry name" value="AB_hydrolase_fold"/>
</dbReference>
<keyword evidence="7" id="KW-1185">Reference proteome</keyword>
<dbReference type="Proteomes" id="UP000799536">
    <property type="component" value="Unassembled WGS sequence"/>
</dbReference>
<sequence length="313" mass="33691">MGSISSFFTLLFSFFSAVTPIIAAPLVERGINSDLLANFNLFEQYAAAAYCSGNNDSPNSKVTCPYGNCPLVQAASTITLTEFQNSLRTDVTGFVATDTTNNLTILSFRGSASIQNWLTNLDLSTIPTDLCPGCTAHSGFWSSWLESRTGVLDAIKTAARENPGYKLIVTGHSLGGAIATLAAAELRNSGYETALYTFGAPRIAGPKLSSFISQQPGGNYRVTHWNDPVPRLPPIPMGFVHVSPEYYIDKGNNQAVGSGDVKVLEGSVNLRGNSGWLVTDVGAHAWYFNDIAKCYTNALFNGKKRGVKMVKMF</sequence>
<protein>
    <submittedName>
        <fullName evidence="6">Alpha/beta-hydrolase</fullName>
    </submittedName>
</protein>
<feature type="signal peptide" evidence="3">
    <location>
        <begin position="1"/>
        <end position="23"/>
    </location>
</feature>
<dbReference type="Pfam" id="PF01764">
    <property type="entry name" value="Lipase_3"/>
    <property type="match status" value="1"/>
</dbReference>
<dbReference type="EMBL" id="ML994183">
    <property type="protein sequence ID" value="KAF2197958.1"/>
    <property type="molecule type" value="Genomic_DNA"/>
</dbReference>
<keyword evidence="1 3" id="KW-0732">Signal</keyword>
<feature type="chain" id="PRO_5040219890" evidence="3">
    <location>
        <begin position="24"/>
        <end position="313"/>
    </location>
</feature>
<dbReference type="Gene3D" id="3.40.50.1820">
    <property type="entry name" value="alpha/beta hydrolase"/>
    <property type="match status" value="1"/>
</dbReference>
<evidence type="ECO:0000256" key="2">
    <source>
        <dbReference type="ARBA" id="ARBA00022801"/>
    </source>
</evidence>
<evidence type="ECO:0000256" key="3">
    <source>
        <dbReference type="SAM" id="SignalP"/>
    </source>
</evidence>
<dbReference type="GO" id="GO:0016787">
    <property type="term" value="F:hydrolase activity"/>
    <property type="evidence" value="ECO:0007669"/>
    <property type="project" value="UniProtKB-KW"/>
</dbReference>
<dbReference type="CDD" id="cd00519">
    <property type="entry name" value="Lipase_3"/>
    <property type="match status" value="1"/>
</dbReference>
<evidence type="ECO:0000313" key="7">
    <source>
        <dbReference type="Proteomes" id="UP000799536"/>
    </source>
</evidence>
<dbReference type="Pfam" id="PF03893">
    <property type="entry name" value="Lipase3_N"/>
    <property type="match status" value="1"/>
</dbReference>
<organism evidence="6 7">
    <name type="scientific">Delitschia confertaspora ATCC 74209</name>
    <dbReference type="NCBI Taxonomy" id="1513339"/>
    <lineage>
        <taxon>Eukaryota</taxon>
        <taxon>Fungi</taxon>
        <taxon>Dikarya</taxon>
        <taxon>Ascomycota</taxon>
        <taxon>Pezizomycotina</taxon>
        <taxon>Dothideomycetes</taxon>
        <taxon>Pleosporomycetidae</taxon>
        <taxon>Pleosporales</taxon>
        <taxon>Delitschiaceae</taxon>
        <taxon>Delitschia</taxon>
    </lineage>
</organism>
<proteinExistence type="predicted"/>
<reference evidence="6" key="1">
    <citation type="journal article" date="2020" name="Stud. Mycol.">
        <title>101 Dothideomycetes genomes: a test case for predicting lifestyles and emergence of pathogens.</title>
        <authorList>
            <person name="Haridas S."/>
            <person name="Albert R."/>
            <person name="Binder M."/>
            <person name="Bloem J."/>
            <person name="Labutti K."/>
            <person name="Salamov A."/>
            <person name="Andreopoulos B."/>
            <person name="Baker S."/>
            <person name="Barry K."/>
            <person name="Bills G."/>
            <person name="Bluhm B."/>
            <person name="Cannon C."/>
            <person name="Castanera R."/>
            <person name="Culley D."/>
            <person name="Daum C."/>
            <person name="Ezra D."/>
            <person name="Gonzalez J."/>
            <person name="Henrissat B."/>
            <person name="Kuo A."/>
            <person name="Liang C."/>
            <person name="Lipzen A."/>
            <person name="Lutzoni F."/>
            <person name="Magnuson J."/>
            <person name="Mondo S."/>
            <person name="Nolan M."/>
            <person name="Ohm R."/>
            <person name="Pangilinan J."/>
            <person name="Park H.-J."/>
            <person name="Ramirez L."/>
            <person name="Alfaro M."/>
            <person name="Sun H."/>
            <person name="Tritt A."/>
            <person name="Yoshinaga Y."/>
            <person name="Zwiers L.-H."/>
            <person name="Turgeon B."/>
            <person name="Goodwin S."/>
            <person name="Spatafora J."/>
            <person name="Crous P."/>
            <person name="Grigoriev I."/>
        </authorList>
    </citation>
    <scope>NUCLEOTIDE SEQUENCE</scope>
    <source>
        <strain evidence="6">ATCC 74209</strain>
    </source>
</reference>
<evidence type="ECO:0000259" key="5">
    <source>
        <dbReference type="Pfam" id="PF03893"/>
    </source>
</evidence>
<dbReference type="InterPro" id="IPR051299">
    <property type="entry name" value="AB_hydrolase_lip/est"/>
</dbReference>
<feature type="domain" description="Fungal lipase-type" evidence="4">
    <location>
        <begin position="106"/>
        <end position="235"/>
    </location>
</feature>
<dbReference type="OrthoDB" id="426718at2759"/>
<dbReference type="PANTHER" id="PTHR46640">
    <property type="entry name" value="TRIACYLGLYCEROL LIPASE, PUTATIVE (AFU_ORTHOLOGUE AFUA_6G06510)-RELATED"/>
    <property type="match status" value="1"/>
</dbReference>
<dbReference type="InterPro" id="IPR002921">
    <property type="entry name" value="Fungal_lipase-type"/>
</dbReference>
<feature type="domain" description="Mono-/di-acylglycerol lipase N-terminal" evidence="5">
    <location>
        <begin position="11"/>
        <end position="76"/>
    </location>
</feature>
<name>A0A9P4JEK7_9PLEO</name>
<comment type="caution">
    <text evidence="6">The sequence shown here is derived from an EMBL/GenBank/DDBJ whole genome shotgun (WGS) entry which is preliminary data.</text>
</comment>
<keyword evidence="2" id="KW-0378">Hydrolase</keyword>
<dbReference type="PANTHER" id="PTHR46640:SF1">
    <property type="entry name" value="FUNGAL LIPASE-LIKE DOMAIN-CONTAINING PROTEIN-RELATED"/>
    <property type="match status" value="1"/>
</dbReference>
<evidence type="ECO:0000259" key="4">
    <source>
        <dbReference type="Pfam" id="PF01764"/>
    </source>
</evidence>
<dbReference type="AlphaFoldDB" id="A0A9P4JEK7"/>
<dbReference type="InterPro" id="IPR005592">
    <property type="entry name" value="Mono/diacylglycerol_lipase_N"/>
</dbReference>
<accession>A0A9P4JEK7</accession>
<evidence type="ECO:0000256" key="1">
    <source>
        <dbReference type="ARBA" id="ARBA00022729"/>
    </source>
</evidence>
<dbReference type="GO" id="GO:0016042">
    <property type="term" value="P:lipid catabolic process"/>
    <property type="evidence" value="ECO:0007669"/>
    <property type="project" value="InterPro"/>
</dbReference>
<dbReference type="SUPFAM" id="SSF53474">
    <property type="entry name" value="alpha/beta-Hydrolases"/>
    <property type="match status" value="1"/>
</dbReference>
<evidence type="ECO:0000313" key="6">
    <source>
        <dbReference type="EMBL" id="KAF2197958.1"/>
    </source>
</evidence>
<gene>
    <name evidence="6" type="ORF">GQ43DRAFT_474993</name>
</gene>